<keyword evidence="6 11" id="KW-0810">Translation regulation</keyword>
<dbReference type="SUPFAM" id="SSF56808">
    <property type="entry name" value="Ribosomal protein L1"/>
    <property type="match status" value="1"/>
</dbReference>
<dbReference type="GO" id="GO:0003735">
    <property type="term" value="F:structural constituent of ribosome"/>
    <property type="evidence" value="ECO:0007669"/>
    <property type="project" value="InterPro"/>
</dbReference>
<dbReference type="PANTHER" id="PTHR36427:SF3">
    <property type="entry name" value="LARGE RIBOSOMAL SUBUNIT PROTEIN UL1M"/>
    <property type="match status" value="1"/>
</dbReference>
<organism evidence="13">
    <name type="scientific">uncultured Poseidoniia archaeon</name>
    <dbReference type="NCBI Taxonomy" id="1697135"/>
    <lineage>
        <taxon>Archaea</taxon>
        <taxon>Methanobacteriati</taxon>
        <taxon>Thermoplasmatota</taxon>
        <taxon>Candidatus Poseidoniia</taxon>
        <taxon>environmental samples</taxon>
    </lineage>
</organism>
<keyword evidence="8 11" id="KW-0689">Ribosomal protein</keyword>
<evidence type="ECO:0000256" key="6">
    <source>
        <dbReference type="ARBA" id="ARBA00022845"/>
    </source>
</evidence>
<comment type="function">
    <text evidence="10">Probably involved in E site tRNA release. Binds directly to 23S rRNA.</text>
</comment>
<dbReference type="GO" id="GO:0015934">
    <property type="term" value="C:large ribosomal subunit"/>
    <property type="evidence" value="ECO:0007669"/>
    <property type="project" value="InterPro"/>
</dbReference>
<dbReference type="InterPro" id="IPR023674">
    <property type="entry name" value="Ribosomal_uL1-like"/>
</dbReference>
<evidence type="ECO:0000256" key="7">
    <source>
        <dbReference type="ARBA" id="ARBA00022884"/>
    </source>
</evidence>
<dbReference type="GO" id="GO:0006412">
    <property type="term" value="P:translation"/>
    <property type="evidence" value="ECO:0007669"/>
    <property type="project" value="UniProtKB-UniRule"/>
</dbReference>
<reference evidence="13" key="1">
    <citation type="submission" date="2014-11" db="EMBL/GenBank/DDBJ databases">
        <authorList>
            <person name="Zhu J."/>
            <person name="Qi W."/>
            <person name="Song R."/>
        </authorList>
    </citation>
    <scope>NUCLEOTIDE SEQUENCE</scope>
</reference>
<evidence type="ECO:0000256" key="5">
    <source>
        <dbReference type="ARBA" id="ARBA00022730"/>
    </source>
</evidence>
<gene>
    <name evidence="11" type="primary">rpl1</name>
</gene>
<keyword evidence="9 11" id="KW-0687">Ribonucleoprotein</keyword>
<dbReference type="Pfam" id="PF00687">
    <property type="entry name" value="Ribosomal_L1"/>
    <property type="match status" value="1"/>
</dbReference>
<dbReference type="GO" id="GO:0019843">
    <property type="term" value="F:rRNA binding"/>
    <property type="evidence" value="ECO:0007669"/>
    <property type="project" value="UniProtKB-UniRule"/>
</dbReference>
<keyword evidence="5 11" id="KW-0699">rRNA-binding</keyword>
<comment type="function">
    <text evidence="11">Binds directly to 23S rRNA. Probably involved in E site tRNA release.</text>
</comment>
<dbReference type="NCBIfam" id="NF003244">
    <property type="entry name" value="PRK04203.1"/>
    <property type="match status" value="1"/>
</dbReference>
<dbReference type="CDD" id="cd00403">
    <property type="entry name" value="Ribosomal_L1"/>
    <property type="match status" value="1"/>
</dbReference>
<comment type="function">
    <text evidence="11">Protein L1 is also a translational repressor protein, it controls the translation of its operon by binding to its mRNA.</text>
</comment>
<dbReference type="GO" id="GO:0000049">
    <property type="term" value="F:tRNA binding"/>
    <property type="evidence" value="ECO:0007669"/>
    <property type="project" value="UniProtKB-KW"/>
</dbReference>
<proteinExistence type="inferred from homology"/>
<dbReference type="InterPro" id="IPR016095">
    <property type="entry name" value="Ribosomal_uL1_3-a/b-sand"/>
</dbReference>
<sequence>MENNLQTAIQKALEGAPERNFVESLEMSFTLKDIDLKNPSNRIQEEVRLPSGRGKEPKIAMFAGGEMAAKARAAGLEIIDPSTIEDLGAKRQAARKMANRYDFFLSEIPHMGSVGRFLGVVLGPRGKMPRPVPPPVDPAMIAGGLKDTAIVRSRDKITFHTAIGTRTQSNEELTANALAIWKRVIGRLDRGDKNIRSCYVKTSMGPAIKVEVANS</sequence>
<dbReference type="EMBL" id="KP211914">
    <property type="protein sequence ID" value="ANV81010.1"/>
    <property type="molecule type" value="Genomic_DNA"/>
</dbReference>
<keyword evidence="7 11" id="KW-0694">RNA-binding</keyword>
<evidence type="ECO:0000256" key="1">
    <source>
        <dbReference type="ARBA" id="ARBA00010531"/>
    </source>
</evidence>
<evidence type="ECO:0000313" key="13">
    <source>
        <dbReference type="EMBL" id="ANV81010.1"/>
    </source>
</evidence>
<dbReference type="Gene3D" id="3.30.190.20">
    <property type="match status" value="1"/>
</dbReference>
<dbReference type="InterPro" id="IPR023673">
    <property type="entry name" value="Ribosomal_uL1_CS"/>
</dbReference>
<comment type="similarity">
    <text evidence="1 11 12">Belongs to the universal ribosomal protein uL1 family.</text>
</comment>
<dbReference type="PROSITE" id="PS01199">
    <property type="entry name" value="RIBOSOMAL_L1"/>
    <property type="match status" value="1"/>
</dbReference>
<dbReference type="Gene3D" id="3.40.50.790">
    <property type="match status" value="1"/>
</dbReference>
<dbReference type="HAMAP" id="MF_01318_A">
    <property type="entry name" value="Ribosomal_uL1_A"/>
    <property type="match status" value="1"/>
</dbReference>
<accession>A0A1B1TFD5</accession>
<evidence type="ECO:0000256" key="8">
    <source>
        <dbReference type="ARBA" id="ARBA00022980"/>
    </source>
</evidence>
<protein>
    <recommendedName>
        <fullName evidence="11">Large ribosomal subunit protein uL1</fullName>
    </recommendedName>
</protein>
<dbReference type="AlphaFoldDB" id="A0A1B1TFD5"/>
<evidence type="ECO:0000256" key="2">
    <source>
        <dbReference type="ARBA" id="ARBA00011838"/>
    </source>
</evidence>
<name>A0A1B1TFD5_9ARCH</name>
<evidence type="ECO:0000256" key="11">
    <source>
        <dbReference type="HAMAP-Rule" id="MF_01318"/>
    </source>
</evidence>
<evidence type="ECO:0000256" key="12">
    <source>
        <dbReference type="RuleBase" id="RU000659"/>
    </source>
</evidence>
<keyword evidence="4 11" id="KW-0820">tRNA-binding</keyword>
<keyword evidence="3 11" id="KW-0678">Repressor</keyword>
<dbReference type="PIRSF" id="PIRSF002155">
    <property type="entry name" value="Ribosomal_L1"/>
    <property type="match status" value="1"/>
</dbReference>
<evidence type="ECO:0000256" key="9">
    <source>
        <dbReference type="ARBA" id="ARBA00023274"/>
    </source>
</evidence>
<dbReference type="InterPro" id="IPR002143">
    <property type="entry name" value="Ribosomal_uL1"/>
</dbReference>
<evidence type="ECO:0000256" key="10">
    <source>
        <dbReference type="ARBA" id="ARBA00045545"/>
    </source>
</evidence>
<evidence type="ECO:0000256" key="3">
    <source>
        <dbReference type="ARBA" id="ARBA00022491"/>
    </source>
</evidence>
<reference evidence="13" key="2">
    <citation type="journal article" date="2015" name="ISME J.">
        <title>A new class of marine Euryarchaeota group II from the Mediterranean deep chlorophyll maximum.</title>
        <authorList>
            <person name="Martin-Cuadrado A.B."/>
            <person name="Garcia-Heredia I."/>
            <person name="Molto A.G."/>
            <person name="Lopez-Ubeda R."/>
            <person name="Kimes N."/>
            <person name="Lopez-Garcia P."/>
            <person name="Moreira D."/>
            <person name="Rodriguez-Valera F."/>
        </authorList>
    </citation>
    <scope>NUCLEOTIDE SEQUENCE</scope>
</reference>
<dbReference type="InterPro" id="IPR028364">
    <property type="entry name" value="Ribosomal_uL1/biogenesis"/>
</dbReference>
<dbReference type="GO" id="GO:0006417">
    <property type="term" value="P:regulation of translation"/>
    <property type="evidence" value="ECO:0007669"/>
    <property type="project" value="UniProtKB-KW"/>
</dbReference>
<dbReference type="PANTHER" id="PTHR36427">
    <property type="entry name" value="54S RIBOSOMAL PROTEIN L1, MITOCHONDRIAL"/>
    <property type="match status" value="1"/>
</dbReference>
<comment type="subunit">
    <text evidence="2 11">Part of the 50S ribosomal subunit.</text>
</comment>
<evidence type="ECO:0000256" key="4">
    <source>
        <dbReference type="ARBA" id="ARBA00022555"/>
    </source>
</evidence>
<dbReference type="InterPro" id="IPR023669">
    <property type="entry name" value="Ribosomal_uL1_arc"/>
</dbReference>